<dbReference type="InterPro" id="IPR034660">
    <property type="entry name" value="DinB/YfiT-like"/>
</dbReference>
<dbReference type="PANTHER" id="PTHR37302">
    <property type="entry name" value="SLR1116 PROTEIN"/>
    <property type="match status" value="1"/>
</dbReference>
<dbReference type="SUPFAM" id="SSF109854">
    <property type="entry name" value="DinB/YfiT-like putative metalloenzymes"/>
    <property type="match status" value="1"/>
</dbReference>
<sequence length="169" mass="19627">MKSYFLKLAQYNLWANSKIFAWLDQIDDTQWETKITSSFSSIRETATHIASAEKIWVDFWTKAMKPVYLSAQFSGSKTELIYIWQQASNDLKSFIENYQESELERPVSFIYPNGTEGQMKFWQTFSHIINHSTYHRGQLVTLLRSSGFTGLSSLDLATYYLTCGNLEEV</sequence>
<dbReference type="PANTHER" id="PTHR37302:SF3">
    <property type="entry name" value="DAMAGE-INDUCIBLE PROTEIN DINB"/>
    <property type="match status" value="1"/>
</dbReference>
<comment type="caution">
    <text evidence="3">The sequence shown here is derived from an EMBL/GenBank/DDBJ whole genome shotgun (WGS) entry which is preliminary data.</text>
</comment>
<evidence type="ECO:0000313" key="4">
    <source>
        <dbReference type="Proteomes" id="UP000812961"/>
    </source>
</evidence>
<dbReference type="Proteomes" id="UP000812961">
    <property type="component" value="Unassembled WGS sequence"/>
</dbReference>
<comment type="similarity">
    <text evidence="1">Belongs to the DinB family.</text>
</comment>
<reference evidence="3 4" key="1">
    <citation type="submission" date="2021-08" db="EMBL/GenBank/DDBJ databases">
        <title>The genome sequence of Chitinophaga sp. B61.</title>
        <authorList>
            <person name="Zhang X."/>
        </authorList>
    </citation>
    <scope>NUCLEOTIDE SEQUENCE [LARGE SCALE GENOMIC DNA]</scope>
    <source>
        <strain evidence="3 4">B61</strain>
    </source>
</reference>
<keyword evidence="2" id="KW-0479">Metal-binding</keyword>
<organism evidence="3 4">
    <name type="scientific">Chitinophaga rhizophila</name>
    <dbReference type="NCBI Taxonomy" id="2866212"/>
    <lineage>
        <taxon>Bacteria</taxon>
        <taxon>Pseudomonadati</taxon>
        <taxon>Bacteroidota</taxon>
        <taxon>Chitinophagia</taxon>
        <taxon>Chitinophagales</taxon>
        <taxon>Chitinophagaceae</taxon>
        <taxon>Chitinophaga</taxon>
    </lineage>
</organism>
<evidence type="ECO:0000313" key="3">
    <source>
        <dbReference type="EMBL" id="MBW8685684.1"/>
    </source>
</evidence>
<name>A0ABS7GDC4_9BACT</name>
<dbReference type="RefSeq" id="WP_220251023.1">
    <property type="nucleotide sequence ID" value="NZ_JAICCF010000003.1"/>
</dbReference>
<proteinExistence type="inferred from homology"/>
<dbReference type="Gene3D" id="1.20.120.450">
    <property type="entry name" value="dinb family like domain"/>
    <property type="match status" value="1"/>
</dbReference>
<protein>
    <submittedName>
        <fullName evidence="3">DinB family protein</fullName>
    </submittedName>
</protein>
<keyword evidence="4" id="KW-1185">Reference proteome</keyword>
<accession>A0ABS7GDC4</accession>
<dbReference type="InterPro" id="IPR007837">
    <property type="entry name" value="DinB"/>
</dbReference>
<evidence type="ECO:0000256" key="2">
    <source>
        <dbReference type="ARBA" id="ARBA00022723"/>
    </source>
</evidence>
<dbReference type="EMBL" id="JAICCF010000003">
    <property type="protein sequence ID" value="MBW8685684.1"/>
    <property type="molecule type" value="Genomic_DNA"/>
</dbReference>
<dbReference type="Pfam" id="PF05163">
    <property type="entry name" value="DinB"/>
    <property type="match status" value="1"/>
</dbReference>
<gene>
    <name evidence="3" type="ORF">K1Y79_15195</name>
</gene>
<evidence type="ECO:0000256" key="1">
    <source>
        <dbReference type="ARBA" id="ARBA00008635"/>
    </source>
</evidence>